<dbReference type="PANTHER" id="PTHR43133:SF8">
    <property type="entry name" value="RNA POLYMERASE SIGMA FACTOR HI_1459-RELATED"/>
    <property type="match status" value="1"/>
</dbReference>
<dbReference type="InterPro" id="IPR007627">
    <property type="entry name" value="RNA_pol_sigma70_r2"/>
</dbReference>
<sequence>MSEQKFSEDCVQPPDFDSLYRTWLSPLVSFLERRGAAGPDVDDLAQNIFLRFFKLTRSGKYSPEPPFLFHIARYALKDHFRTEAHRHTKDHLPLENLPEGKIPRDRLSPDRAVASRQDLRRLMEQIDRLPDDARQVLLLYRFRGLPKRQIASQLGLPLKRINLLLEQAFCILIDEMEDDL</sequence>
<dbReference type="EMBL" id="VFIY01000014">
    <property type="protein sequence ID" value="TPD59325.1"/>
    <property type="molecule type" value="Genomic_DNA"/>
</dbReference>
<dbReference type="Proteomes" id="UP000319148">
    <property type="component" value="Unassembled WGS sequence"/>
</dbReference>
<dbReference type="Gene3D" id="1.10.1740.10">
    <property type="match status" value="1"/>
</dbReference>
<dbReference type="Pfam" id="PF08281">
    <property type="entry name" value="Sigma70_r4_2"/>
    <property type="match status" value="1"/>
</dbReference>
<evidence type="ECO:0000256" key="2">
    <source>
        <dbReference type="ARBA" id="ARBA00023015"/>
    </source>
</evidence>
<dbReference type="GO" id="GO:0006352">
    <property type="term" value="P:DNA-templated transcription initiation"/>
    <property type="evidence" value="ECO:0007669"/>
    <property type="project" value="InterPro"/>
</dbReference>
<dbReference type="SUPFAM" id="SSF88946">
    <property type="entry name" value="Sigma2 domain of RNA polymerase sigma factors"/>
    <property type="match status" value="1"/>
</dbReference>
<dbReference type="InterPro" id="IPR014284">
    <property type="entry name" value="RNA_pol_sigma-70_dom"/>
</dbReference>
<comment type="caution">
    <text evidence="8">The sequence shown here is derived from an EMBL/GenBank/DDBJ whole genome shotgun (WGS) entry which is preliminary data.</text>
</comment>
<organism evidence="8 9">
    <name type="scientific">Emcibacter nanhaiensis</name>
    <dbReference type="NCBI Taxonomy" id="1505037"/>
    <lineage>
        <taxon>Bacteria</taxon>
        <taxon>Pseudomonadati</taxon>
        <taxon>Pseudomonadota</taxon>
        <taxon>Alphaproteobacteria</taxon>
        <taxon>Emcibacterales</taxon>
        <taxon>Emcibacteraceae</taxon>
        <taxon>Emcibacter</taxon>
    </lineage>
</organism>
<gene>
    <name evidence="8" type="ORF">FIV46_11045</name>
</gene>
<dbReference type="InterPro" id="IPR039425">
    <property type="entry name" value="RNA_pol_sigma-70-like"/>
</dbReference>
<evidence type="ECO:0000259" key="7">
    <source>
        <dbReference type="Pfam" id="PF08281"/>
    </source>
</evidence>
<evidence type="ECO:0000256" key="4">
    <source>
        <dbReference type="ARBA" id="ARBA00023125"/>
    </source>
</evidence>
<dbReference type="GO" id="GO:0016987">
    <property type="term" value="F:sigma factor activity"/>
    <property type="evidence" value="ECO:0007669"/>
    <property type="project" value="UniProtKB-KW"/>
</dbReference>
<dbReference type="NCBIfam" id="TIGR02937">
    <property type="entry name" value="sigma70-ECF"/>
    <property type="match status" value="1"/>
</dbReference>
<evidence type="ECO:0000259" key="6">
    <source>
        <dbReference type="Pfam" id="PF04542"/>
    </source>
</evidence>
<reference evidence="9" key="1">
    <citation type="submission" date="2019-06" db="EMBL/GenBank/DDBJ databases">
        <title>The complete genome of Emcibacter congregatus ZYLT.</title>
        <authorList>
            <person name="Zhao Z."/>
        </authorList>
    </citation>
    <scope>NUCLEOTIDE SEQUENCE [LARGE SCALE GENOMIC DNA]</scope>
    <source>
        <strain evidence="9">MCCC 1A06723</strain>
    </source>
</reference>
<feature type="domain" description="RNA polymerase sigma-70 region 2" evidence="6">
    <location>
        <begin position="19"/>
        <end position="84"/>
    </location>
</feature>
<dbReference type="InterPro" id="IPR013324">
    <property type="entry name" value="RNA_pol_sigma_r3/r4-like"/>
</dbReference>
<dbReference type="Gene3D" id="1.10.10.10">
    <property type="entry name" value="Winged helix-like DNA-binding domain superfamily/Winged helix DNA-binding domain"/>
    <property type="match status" value="1"/>
</dbReference>
<comment type="similarity">
    <text evidence="1">Belongs to the sigma-70 factor family. ECF subfamily.</text>
</comment>
<evidence type="ECO:0000256" key="1">
    <source>
        <dbReference type="ARBA" id="ARBA00010641"/>
    </source>
</evidence>
<protein>
    <submittedName>
        <fullName evidence="8">Sigma-70 family RNA polymerase sigma factor</fullName>
    </submittedName>
</protein>
<dbReference type="SUPFAM" id="SSF88659">
    <property type="entry name" value="Sigma3 and sigma4 domains of RNA polymerase sigma factors"/>
    <property type="match status" value="1"/>
</dbReference>
<name>A0A501PGJ9_9PROT</name>
<evidence type="ECO:0000256" key="3">
    <source>
        <dbReference type="ARBA" id="ARBA00023082"/>
    </source>
</evidence>
<keyword evidence="2" id="KW-0805">Transcription regulation</keyword>
<dbReference type="InterPro" id="IPR013249">
    <property type="entry name" value="RNA_pol_sigma70_r4_t2"/>
</dbReference>
<dbReference type="GO" id="GO:0003677">
    <property type="term" value="F:DNA binding"/>
    <property type="evidence" value="ECO:0007669"/>
    <property type="project" value="UniProtKB-KW"/>
</dbReference>
<dbReference type="InterPro" id="IPR036388">
    <property type="entry name" value="WH-like_DNA-bd_sf"/>
</dbReference>
<accession>A0A501PGJ9</accession>
<dbReference type="AlphaFoldDB" id="A0A501PGJ9"/>
<keyword evidence="3" id="KW-0731">Sigma factor</keyword>
<keyword evidence="4" id="KW-0238">DNA-binding</keyword>
<dbReference type="PANTHER" id="PTHR43133">
    <property type="entry name" value="RNA POLYMERASE ECF-TYPE SIGMA FACTO"/>
    <property type="match status" value="1"/>
</dbReference>
<dbReference type="OrthoDB" id="7628065at2"/>
<feature type="domain" description="RNA polymerase sigma factor 70 region 4 type 2" evidence="7">
    <location>
        <begin position="120"/>
        <end position="168"/>
    </location>
</feature>
<dbReference type="Pfam" id="PF04542">
    <property type="entry name" value="Sigma70_r2"/>
    <property type="match status" value="1"/>
</dbReference>
<evidence type="ECO:0000256" key="5">
    <source>
        <dbReference type="ARBA" id="ARBA00023163"/>
    </source>
</evidence>
<evidence type="ECO:0000313" key="8">
    <source>
        <dbReference type="EMBL" id="TPD59325.1"/>
    </source>
</evidence>
<proteinExistence type="inferred from homology"/>
<keyword evidence="5" id="KW-0804">Transcription</keyword>
<dbReference type="InterPro" id="IPR013325">
    <property type="entry name" value="RNA_pol_sigma_r2"/>
</dbReference>
<dbReference type="RefSeq" id="WP_139940989.1">
    <property type="nucleotide sequence ID" value="NZ_JBHSYP010000006.1"/>
</dbReference>
<keyword evidence="9" id="KW-1185">Reference proteome</keyword>
<evidence type="ECO:0000313" key="9">
    <source>
        <dbReference type="Proteomes" id="UP000319148"/>
    </source>
</evidence>